<proteinExistence type="predicted"/>
<dbReference type="InterPro" id="IPR049886">
    <property type="entry name" value="CFI_box_CTERM_dom"/>
</dbReference>
<gene>
    <name evidence="1" type="ORF">FYC51_14600</name>
</gene>
<name>A0A5S4UTY4_9MICO</name>
<dbReference type="RefSeq" id="WP_148734535.1">
    <property type="nucleotide sequence ID" value="NZ_VSSB01000002.1"/>
</dbReference>
<keyword evidence="2" id="KW-1185">Reference proteome</keyword>
<dbReference type="EMBL" id="VSSB01000002">
    <property type="protein sequence ID" value="TYL50434.1"/>
    <property type="molecule type" value="Genomic_DNA"/>
</dbReference>
<evidence type="ECO:0000313" key="1">
    <source>
        <dbReference type="EMBL" id="TYL50434.1"/>
    </source>
</evidence>
<dbReference type="NCBIfam" id="NF041770">
    <property type="entry name" value="CFI_box_CTERM"/>
    <property type="match status" value="1"/>
</dbReference>
<dbReference type="AlphaFoldDB" id="A0A5S4UTY4"/>
<accession>A0A5S4UTY4</accession>
<comment type="caution">
    <text evidence="1">The sequence shown here is derived from an EMBL/GenBank/DDBJ whole genome shotgun (WGS) entry which is preliminary data.</text>
</comment>
<organism evidence="1 2">
    <name type="scientific">Agromyces mariniharenae</name>
    <dbReference type="NCBI Taxonomy" id="2604423"/>
    <lineage>
        <taxon>Bacteria</taxon>
        <taxon>Bacillati</taxon>
        <taxon>Actinomycetota</taxon>
        <taxon>Actinomycetes</taxon>
        <taxon>Micrococcales</taxon>
        <taxon>Microbacteriaceae</taxon>
        <taxon>Agromyces</taxon>
    </lineage>
</organism>
<reference evidence="1 2" key="1">
    <citation type="submission" date="2019-08" db="EMBL/GenBank/DDBJ databases">
        <authorList>
            <person name="Hu J."/>
        </authorList>
    </citation>
    <scope>NUCLEOTIDE SEQUENCE [LARGE SCALE GENOMIC DNA]</scope>
    <source>
        <strain evidence="1 2">NEAU-184</strain>
    </source>
</reference>
<evidence type="ECO:0000313" key="2">
    <source>
        <dbReference type="Proteomes" id="UP000325243"/>
    </source>
</evidence>
<sequence length="441" mass="49360">MPSCKPDTESKGIFTGMDESVLRIVADNLRRWQSEIKDQRHIPVNSPGFAVALQERLAESGLLDEAQERWAARDRRQRELEVLYGEAVRRVPGAVNEDLLILDDIGALLIELDENAEPSYLRASLTREKYFETIRRKSAPRTQGEDKEESLVALRSSADGQWIITPHQPNRFTPDGRFDELRAALNEFMAEWDSTPSRSKLGSSSAAYPDTWEAQIRQAVQLKREGQFLASAKIYMGLTRVAGTVYTGVLLSLYKTVACAGDLLDGNFLLMRALTIFQLDPHPWPPAKERPTTFQDHLSRLLKSASSEASLEAYLRDISGNADYRLPRDYPAMVRELREHYANVAKLQASAESPRGGCYIATAVYGSYDAPPVLTLRRFRDRKLAGTATGRTAIKVYYAVSPSLAKRLGRTGVLNRMVKLALDAVVESLDRRGYSNDSAEC</sequence>
<protein>
    <submittedName>
        <fullName evidence="1">Uncharacterized protein</fullName>
    </submittedName>
</protein>
<dbReference type="Proteomes" id="UP000325243">
    <property type="component" value="Unassembled WGS sequence"/>
</dbReference>